<keyword evidence="3" id="KW-0812">Transmembrane</keyword>
<dbReference type="Gene3D" id="3.40.50.720">
    <property type="entry name" value="NAD(P)-binding Rossmann-like Domain"/>
    <property type="match status" value="1"/>
</dbReference>
<evidence type="ECO:0000256" key="3">
    <source>
        <dbReference type="ARBA" id="ARBA00022692"/>
    </source>
</evidence>
<dbReference type="STRING" id="5217.A0A4Q1BM79"/>
<keyword evidence="4" id="KW-0521">NADP</keyword>
<keyword evidence="5" id="KW-1133">Transmembrane helix</keyword>
<keyword evidence="7" id="KW-0443">Lipid metabolism</keyword>
<evidence type="ECO:0000256" key="7">
    <source>
        <dbReference type="ARBA" id="ARBA00023098"/>
    </source>
</evidence>
<sequence length="399" mass="43806">MTASNIPFADDPLAQALIGDDPMEREQPSMASPSTFDLDIIVKVLQGTIFSPMFCVFVPLLVYSQARNQSDPTFLGSSLWNHADRIYACQGSWLFAPPKLDWGEQIVLITGGGSGMGALLAETLAMRNVTVVVLTNTPQKVESENYSITSYVCDVSDPKQVSTVAAQIREEIGDPTVIVNNAGVVKGKLLLDLSDDDVRDTFGSNTLSHFWVLREFLPALIRNKRGHVVTMSSIMGLVGSAQMADYCASKAAVISLHSCLRFELDNRYKAPGIRTTLVIPSFVQTYMFSKTILPNSKLFNFLAPPVQPHEVVKRIIAAIDYDESQVIRLPFYSNLARFMGPAVGIVPKWGVDLLQRIAGADHAMRSYGPHPDAAERLISGEFVQSPTDQRERQKSPTPA</sequence>
<comment type="similarity">
    <text evidence="2 12">Belongs to the short-chain dehydrogenases/reductases (SDR) family.</text>
</comment>
<dbReference type="SUPFAM" id="SSF51735">
    <property type="entry name" value="NAD(P)-binding Rossmann-fold domains"/>
    <property type="match status" value="1"/>
</dbReference>
<dbReference type="Proteomes" id="UP000289152">
    <property type="component" value="Unassembled WGS sequence"/>
</dbReference>
<dbReference type="InterPro" id="IPR002347">
    <property type="entry name" value="SDR_fam"/>
</dbReference>
<dbReference type="EMBL" id="SDIL01000041">
    <property type="protein sequence ID" value="RXK38820.1"/>
    <property type="molecule type" value="Genomic_DNA"/>
</dbReference>
<evidence type="ECO:0000256" key="2">
    <source>
        <dbReference type="ARBA" id="ARBA00006484"/>
    </source>
</evidence>
<reference evidence="14 15" key="1">
    <citation type="submission" date="2016-06" db="EMBL/GenBank/DDBJ databases">
        <title>Evolution of pathogenesis and genome organization in the Tremellales.</title>
        <authorList>
            <person name="Cuomo C."/>
            <person name="Litvintseva A."/>
            <person name="Heitman J."/>
            <person name="Chen Y."/>
            <person name="Sun S."/>
            <person name="Springer D."/>
            <person name="Dromer F."/>
            <person name="Young S."/>
            <person name="Zeng Q."/>
            <person name="Chapman S."/>
            <person name="Gujja S."/>
            <person name="Saif S."/>
            <person name="Birren B."/>
        </authorList>
    </citation>
    <scope>NUCLEOTIDE SEQUENCE [LARGE SCALE GENOMIC DNA]</scope>
    <source>
        <strain evidence="14 15">ATCC 28783</strain>
    </source>
</reference>
<evidence type="ECO:0000256" key="6">
    <source>
        <dbReference type="ARBA" id="ARBA00023002"/>
    </source>
</evidence>
<organism evidence="14 15">
    <name type="scientific">Tremella mesenterica</name>
    <name type="common">Jelly fungus</name>
    <dbReference type="NCBI Taxonomy" id="5217"/>
    <lineage>
        <taxon>Eukaryota</taxon>
        <taxon>Fungi</taxon>
        <taxon>Dikarya</taxon>
        <taxon>Basidiomycota</taxon>
        <taxon>Agaricomycotina</taxon>
        <taxon>Tremellomycetes</taxon>
        <taxon>Tremellales</taxon>
        <taxon>Tremellaceae</taxon>
        <taxon>Tremella</taxon>
    </lineage>
</organism>
<dbReference type="PRINTS" id="PR00081">
    <property type="entry name" value="GDHRDH"/>
</dbReference>
<dbReference type="Pfam" id="PF00106">
    <property type="entry name" value="adh_short"/>
    <property type="match status" value="1"/>
</dbReference>
<evidence type="ECO:0000256" key="11">
    <source>
        <dbReference type="ARBA" id="ARBA00082544"/>
    </source>
</evidence>
<evidence type="ECO:0000256" key="9">
    <source>
        <dbReference type="ARBA" id="ARBA00059620"/>
    </source>
</evidence>
<dbReference type="CDD" id="cd05339">
    <property type="entry name" value="17beta-HSDXI-like_SDR_c"/>
    <property type="match status" value="1"/>
</dbReference>
<evidence type="ECO:0000313" key="15">
    <source>
        <dbReference type="Proteomes" id="UP000289152"/>
    </source>
</evidence>
<comment type="caution">
    <text evidence="14">The sequence shown here is derived from an EMBL/GenBank/DDBJ whole genome shotgun (WGS) entry which is preliminary data.</text>
</comment>
<dbReference type="PROSITE" id="PS00061">
    <property type="entry name" value="ADH_SHORT"/>
    <property type="match status" value="1"/>
</dbReference>
<dbReference type="InterPro" id="IPR057326">
    <property type="entry name" value="KR_dom"/>
</dbReference>
<comment type="subcellular location">
    <subcellularLocation>
        <location evidence="1">Membrane</location>
        <topology evidence="1">Multi-pass membrane protein</topology>
    </subcellularLocation>
</comment>
<proteinExistence type="inferred from homology"/>
<dbReference type="OrthoDB" id="10253736at2759"/>
<evidence type="ECO:0000256" key="12">
    <source>
        <dbReference type="RuleBase" id="RU000363"/>
    </source>
</evidence>
<dbReference type="InterPro" id="IPR020904">
    <property type="entry name" value="Sc_DH/Rdtase_CS"/>
</dbReference>
<dbReference type="SMART" id="SM00822">
    <property type="entry name" value="PKS_KR"/>
    <property type="match status" value="1"/>
</dbReference>
<dbReference type="PANTHER" id="PTHR24322">
    <property type="entry name" value="PKSB"/>
    <property type="match status" value="1"/>
</dbReference>
<keyword evidence="8" id="KW-0472">Membrane</keyword>
<accession>A0A4Q1BM79</accession>
<protein>
    <recommendedName>
        <fullName evidence="10">Short-chain dehydrogenase/reductase 3</fullName>
    </recommendedName>
    <alternativeName>
        <fullName evidence="11">Retinal short-chain dehydrogenase/reductase 1</fullName>
    </alternativeName>
</protein>
<evidence type="ECO:0000313" key="14">
    <source>
        <dbReference type="EMBL" id="RXK38820.1"/>
    </source>
</evidence>
<dbReference type="GO" id="GO:0016020">
    <property type="term" value="C:membrane"/>
    <property type="evidence" value="ECO:0007669"/>
    <property type="project" value="UniProtKB-SubCell"/>
</dbReference>
<dbReference type="PANTHER" id="PTHR24322:SF736">
    <property type="entry name" value="RETINOL DEHYDROGENASE 10"/>
    <property type="match status" value="1"/>
</dbReference>
<name>A0A4Q1BM79_TREME</name>
<evidence type="ECO:0000256" key="5">
    <source>
        <dbReference type="ARBA" id="ARBA00022989"/>
    </source>
</evidence>
<dbReference type="InParanoid" id="A0A4Q1BM79"/>
<comment type="function">
    <text evidence="9">Catalyzes the reduction of all-trans-retinal to all-trans-retinol in the presence of NADPH.</text>
</comment>
<gene>
    <name evidence="14" type="ORF">M231_03875</name>
</gene>
<evidence type="ECO:0000256" key="1">
    <source>
        <dbReference type="ARBA" id="ARBA00004141"/>
    </source>
</evidence>
<dbReference type="AlphaFoldDB" id="A0A4Q1BM79"/>
<evidence type="ECO:0000256" key="8">
    <source>
        <dbReference type="ARBA" id="ARBA00023136"/>
    </source>
</evidence>
<feature type="domain" description="Ketoreductase" evidence="13">
    <location>
        <begin position="105"/>
        <end position="286"/>
    </location>
</feature>
<evidence type="ECO:0000256" key="10">
    <source>
        <dbReference type="ARBA" id="ARBA00068717"/>
    </source>
</evidence>
<keyword evidence="15" id="KW-1185">Reference proteome</keyword>
<dbReference type="GO" id="GO:0052650">
    <property type="term" value="F:all-trans-retinol dehydrogenase (NADP+) activity"/>
    <property type="evidence" value="ECO:0007669"/>
    <property type="project" value="UniProtKB-ARBA"/>
</dbReference>
<keyword evidence="6" id="KW-0560">Oxidoreductase</keyword>
<evidence type="ECO:0000256" key="4">
    <source>
        <dbReference type="ARBA" id="ARBA00022857"/>
    </source>
</evidence>
<dbReference type="VEuPathDB" id="FungiDB:TREMEDRAFT_62876"/>
<dbReference type="InterPro" id="IPR036291">
    <property type="entry name" value="NAD(P)-bd_dom_sf"/>
</dbReference>
<evidence type="ECO:0000259" key="13">
    <source>
        <dbReference type="SMART" id="SM00822"/>
    </source>
</evidence>
<dbReference type="FunFam" id="3.40.50.720:FF:000131">
    <property type="entry name" value="Short-chain dehydrogenase/reductase 3"/>
    <property type="match status" value="1"/>
</dbReference>
<dbReference type="FunCoup" id="A0A4Q1BM79">
    <property type="interactions" value="91"/>
</dbReference>
<dbReference type="PRINTS" id="PR00080">
    <property type="entry name" value="SDRFAMILY"/>
</dbReference>